<proteinExistence type="predicted"/>
<dbReference type="PIRSF" id="PIRSF032025">
    <property type="entry name" value="UCP032025"/>
    <property type="match status" value="1"/>
</dbReference>
<organism evidence="1 2">
    <name type="scientific">Novosphingobium panipatense</name>
    <dbReference type="NCBI Taxonomy" id="428991"/>
    <lineage>
        <taxon>Bacteria</taxon>
        <taxon>Pseudomonadati</taxon>
        <taxon>Pseudomonadota</taxon>
        <taxon>Alphaproteobacteria</taxon>
        <taxon>Sphingomonadales</taxon>
        <taxon>Sphingomonadaceae</taxon>
        <taxon>Novosphingobium</taxon>
    </lineage>
</organism>
<gene>
    <name evidence="1" type="ORF">SAMN06296065_105192</name>
</gene>
<dbReference type="Proteomes" id="UP001157910">
    <property type="component" value="Unassembled WGS sequence"/>
</dbReference>
<dbReference type="EMBL" id="FXUI01000005">
    <property type="protein sequence ID" value="SMP69899.1"/>
    <property type="molecule type" value="Genomic_DNA"/>
</dbReference>
<accession>A0ABY1QHZ2</accession>
<dbReference type="InterPro" id="IPR008320">
    <property type="entry name" value="UCP032025"/>
</dbReference>
<evidence type="ECO:0008006" key="3">
    <source>
        <dbReference type="Google" id="ProtNLM"/>
    </source>
</evidence>
<dbReference type="RefSeq" id="WP_283406165.1">
    <property type="nucleotide sequence ID" value="NZ_FXUI01000005.1"/>
</dbReference>
<keyword evidence="2" id="KW-1185">Reference proteome</keyword>
<sequence>MPLHMTKIAFSAESPASLRTWLESHPDEALMTTRYLPKRHEEMIGGSLYWIFEHALIGRSPIIGFEQRPDGRWHIRLEPRLVPVVTKPKRAHQGWRYLTEEDAPRDLADGETAGDAMPPKLARELARLGLV</sequence>
<comment type="caution">
    <text evidence="1">The sequence shown here is derived from an EMBL/GenBank/DDBJ whole genome shotgun (WGS) entry which is preliminary data.</text>
</comment>
<name>A0ABY1QHZ2_9SPHN</name>
<protein>
    <recommendedName>
        <fullName evidence="3">DUF1489 family protein</fullName>
    </recommendedName>
</protein>
<dbReference type="Pfam" id="PF07370">
    <property type="entry name" value="DUF1489"/>
    <property type="match status" value="1"/>
</dbReference>
<evidence type="ECO:0000313" key="2">
    <source>
        <dbReference type="Proteomes" id="UP001157910"/>
    </source>
</evidence>
<reference evidence="1 2" key="1">
    <citation type="submission" date="2017-05" db="EMBL/GenBank/DDBJ databases">
        <authorList>
            <person name="Varghese N."/>
            <person name="Submissions S."/>
        </authorList>
    </citation>
    <scope>NUCLEOTIDE SEQUENCE [LARGE SCALE GENOMIC DNA]</scope>
    <source>
        <strain evidence="1 2">SM16</strain>
    </source>
</reference>
<evidence type="ECO:0000313" key="1">
    <source>
        <dbReference type="EMBL" id="SMP69899.1"/>
    </source>
</evidence>